<feature type="region of interest" description="Disordered" evidence="6">
    <location>
        <begin position="586"/>
        <end position="807"/>
    </location>
</feature>
<dbReference type="GeneID" id="108411403"/>
<feature type="compositionally biased region" description="Basic and acidic residues" evidence="6">
    <location>
        <begin position="511"/>
        <end position="521"/>
    </location>
</feature>
<feature type="compositionally biased region" description="Low complexity" evidence="6">
    <location>
        <begin position="42"/>
        <end position="60"/>
    </location>
</feature>
<feature type="compositionally biased region" description="Gly residues" evidence="6">
    <location>
        <begin position="786"/>
        <end position="798"/>
    </location>
</feature>
<feature type="compositionally biased region" description="Polar residues" evidence="6">
    <location>
        <begin position="724"/>
        <end position="736"/>
    </location>
</feature>
<evidence type="ECO:0000256" key="6">
    <source>
        <dbReference type="SAM" id="MobiDB-lite"/>
    </source>
</evidence>
<feature type="region of interest" description="Disordered" evidence="6">
    <location>
        <begin position="412"/>
        <end position="562"/>
    </location>
</feature>
<feature type="compositionally biased region" description="Polar residues" evidence="6">
    <location>
        <begin position="750"/>
        <end position="761"/>
    </location>
</feature>
<reference evidence="7 8" key="1">
    <citation type="submission" date="2020-10" db="EMBL/GenBank/DDBJ databases">
        <title>Pygocentrus nattereri (red-bellied piranha) genome, fPygNat1, primary haplotype.</title>
        <authorList>
            <person name="Myers G."/>
            <person name="Meyer A."/>
            <person name="Karagic N."/>
            <person name="Pippel M."/>
            <person name="Winkler S."/>
            <person name="Tracey A."/>
            <person name="Wood J."/>
            <person name="Formenti G."/>
            <person name="Howe K."/>
            <person name="Fedrigo O."/>
            <person name="Jarvis E.D."/>
        </authorList>
    </citation>
    <scope>NUCLEOTIDE SEQUENCE [LARGE SCALE GENOMIC DNA]</scope>
</reference>
<feature type="region of interest" description="Disordered" evidence="6">
    <location>
        <begin position="136"/>
        <end position="161"/>
    </location>
</feature>
<dbReference type="InterPro" id="IPR051293">
    <property type="entry name" value="MTUS1/CCDC69"/>
</dbReference>
<feature type="compositionally biased region" description="Low complexity" evidence="6">
    <location>
        <begin position="664"/>
        <end position="683"/>
    </location>
</feature>
<dbReference type="PANTHER" id="PTHR24200">
    <property type="entry name" value="TOUCAN, ISOFORM A"/>
    <property type="match status" value="1"/>
</dbReference>
<reference evidence="7" key="3">
    <citation type="submission" date="2025-09" db="UniProtKB">
        <authorList>
            <consortium name="Ensembl"/>
        </authorList>
    </citation>
    <scope>IDENTIFICATION</scope>
</reference>
<feature type="compositionally biased region" description="Basic and acidic residues" evidence="6">
    <location>
        <begin position="459"/>
        <end position="473"/>
    </location>
</feature>
<feature type="coiled-coil region" evidence="5">
    <location>
        <begin position="936"/>
        <end position="1032"/>
    </location>
</feature>
<feature type="compositionally biased region" description="Low complexity" evidence="6">
    <location>
        <begin position="479"/>
        <end position="492"/>
    </location>
</feature>
<feature type="region of interest" description="Disordered" evidence="6">
    <location>
        <begin position="220"/>
        <end position="240"/>
    </location>
</feature>
<feature type="region of interest" description="Disordered" evidence="6">
    <location>
        <begin position="40"/>
        <end position="101"/>
    </location>
</feature>
<feature type="coiled-coil region" evidence="5">
    <location>
        <begin position="849"/>
        <end position="883"/>
    </location>
</feature>
<accession>A0AAR2LDI9</accession>
<dbReference type="CTD" id="557250"/>
<name>A0AAR2LDI9_PYGNA</name>
<keyword evidence="3 5" id="KW-0175">Coiled coil</keyword>
<evidence type="ECO:0000256" key="2">
    <source>
        <dbReference type="ARBA" id="ARBA00007585"/>
    </source>
</evidence>
<dbReference type="GO" id="GO:0005634">
    <property type="term" value="C:nucleus"/>
    <property type="evidence" value="ECO:0007669"/>
    <property type="project" value="UniProtKB-SubCell"/>
</dbReference>
<reference evidence="7" key="2">
    <citation type="submission" date="2025-08" db="UniProtKB">
        <authorList>
            <consortium name="Ensembl"/>
        </authorList>
    </citation>
    <scope>IDENTIFICATION</scope>
</reference>
<feature type="compositionally biased region" description="Low complexity" evidence="6">
    <location>
        <begin position="1146"/>
        <end position="1161"/>
    </location>
</feature>
<feature type="compositionally biased region" description="Basic and acidic residues" evidence="6">
    <location>
        <begin position="136"/>
        <end position="155"/>
    </location>
</feature>
<evidence type="ECO:0000256" key="5">
    <source>
        <dbReference type="SAM" id="Coils"/>
    </source>
</evidence>
<organism evidence="7 8">
    <name type="scientific">Pygocentrus nattereri</name>
    <name type="common">Red-bellied piranha</name>
    <dbReference type="NCBI Taxonomy" id="42514"/>
    <lineage>
        <taxon>Eukaryota</taxon>
        <taxon>Metazoa</taxon>
        <taxon>Chordata</taxon>
        <taxon>Craniata</taxon>
        <taxon>Vertebrata</taxon>
        <taxon>Euteleostomi</taxon>
        <taxon>Actinopterygii</taxon>
        <taxon>Neopterygii</taxon>
        <taxon>Teleostei</taxon>
        <taxon>Ostariophysi</taxon>
        <taxon>Characiformes</taxon>
        <taxon>Characoidei</taxon>
        <taxon>Pygocentrus</taxon>
    </lineage>
</organism>
<dbReference type="RefSeq" id="XP_037388727.1">
    <property type="nucleotide sequence ID" value="XM_037532830.1"/>
</dbReference>
<feature type="compositionally biased region" description="Polar residues" evidence="6">
    <location>
        <begin position="447"/>
        <end position="458"/>
    </location>
</feature>
<dbReference type="GO" id="GO:0005737">
    <property type="term" value="C:cytoplasm"/>
    <property type="evidence" value="ECO:0007669"/>
    <property type="project" value="TreeGrafter"/>
</dbReference>
<keyword evidence="4" id="KW-0539">Nucleus</keyword>
<sequence length="1174" mass="129617">MSGDMSEPQPFALTMKPSEGVHHGMCLPLHSGAVDANAFAESSSMSSASPDSMRSLSSLSGARTDSPLDVEMPEGRMGRKVTTGEDDSGIQSPDCRAENDNDNSVSVYLDANEEGWCEIHDGQDNVTLVLTLKQGQCDDRSDGHSNGDRGRRSSDDSSATEAVLCCSGYEEEDDEEEDSFLSLSSVDVVMRCQNEEGHIQISSMGPNVDPVSELHKEALQESVEKDQMQSSSRRPSGDSLSEFHQAGLQELTESHTEEGQMHNSSRRPDVGLVNELHQKTLHESMEIDSVECEVHHSIRKPHMGHESELDQEDLQESMEIHTEEFQMHSSTRMPDIGHVNELHQEALQESTQLDTEEGQMQSSSKRPNVGPNCEFHQEALQDFVGPHVELNLSHLPSALPVVSEDNFVASAPTQEPKKTVSSITHHKNDKTKLTLQNTKDRPGQGHTRPTTKPSMTKSVKTEIKRFPRPDLKNVKPKINSRAASAPRPANPSKSTAGTEKKASPPRGRTANSKDQDADGVIKKRRSSSNQARVTMPAPITDPKPKATHLQTERAPPCVSDASVSPEIVVNGDQEQNKGAEVMDIVNEERECDKEKVPLETQSAEETPEDLDQTGSELKTPEAEGGNLPTGVRAPGPAGDPKTCSPASSCRAPQKPASSKLPIKSRGLTASLSSSSLGSAASESNTPGGRGVTQVVKSEEKSVRSSSTSQVKPANNRPAVGPRNRANSTPAKPTTAGQKAPALFTIAAVKPTQNALQRSGSARPNRPVGTTVEKSSRGVRSVPGRPHGSGGGGGGGGGVVTHTEDEEEKQLRLQNERKNQCILQLRKLVAHGNRRLEALTLVIQHIFNEREEALKQKKDISFQLKNLREELANSVSCCERLQKEKEEVCVALEAAVLKLQQQHQDELTQLEETLRDFYSAEWDKTHQAYQEEADKCRAFMQQQVEEVRSKQEALRQEQEAAHAQEMEALKEEYETTLTDFRKAHKNNMQELESMREQSEASMNERIASLMEENEALSAKLKEEEERRKALADKSQKDPHMVYLEQELESLKVVLDIKTSQLHQQDKKLMQMDKLMESNVKLEECLKKLQQENEDYKARMDKHAALSRQLSTEQAALQQTLQMESKVNKRLSMENEELLWKLHNGDLSSPRRLSPSSPFHSPRNSASFPSAPISPR</sequence>
<feature type="compositionally biased region" description="Basic and acidic residues" evidence="6">
    <location>
        <begin position="586"/>
        <end position="597"/>
    </location>
</feature>
<evidence type="ECO:0000313" key="7">
    <source>
        <dbReference type="Ensembl" id="ENSPNAP00000072774.1"/>
    </source>
</evidence>
<evidence type="ECO:0000256" key="1">
    <source>
        <dbReference type="ARBA" id="ARBA00004123"/>
    </source>
</evidence>
<dbReference type="AlphaFoldDB" id="A0AAR2LDI9"/>
<feature type="compositionally biased region" description="Low complexity" evidence="6">
    <location>
        <begin position="230"/>
        <end position="240"/>
    </location>
</feature>
<feature type="coiled-coil region" evidence="5">
    <location>
        <begin position="1070"/>
        <end position="1104"/>
    </location>
</feature>
<dbReference type="Proteomes" id="UP001501920">
    <property type="component" value="Chromosome 22"/>
</dbReference>
<feature type="region of interest" description="Disordered" evidence="6">
    <location>
        <begin position="1142"/>
        <end position="1174"/>
    </location>
</feature>
<comment type="subcellular location">
    <subcellularLocation>
        <location evidence="1">Nucleus</location>
    </subcellularLocation>
</comment>
<evidence type="ECO:0000256" key="4">
    <source>
        <dbReference type="ARBA" id="ARBA00023242"/>
    </source>
</evidence>
<dbReference type="GO" id="GO:0008017">
    <property type="term" value="F:microtubule binding"/>
    <property type="evidence" value="ECO:0007669"/>
    <property type="project" value="TreeGrafter"/>
</dbReference>
<evidence type="ECO:0000256" key="3">
    <source>
        <dbReference type="ARBA" id="ARBA00023054"/>
    </source>
</evidence>
<keyword evidence="8" id="KW-1185">Reference proteome</keyword>
<evidence type="ECO:0000313" key="8">
    <source>
        <dbReference type="Proteomes" id="UP001501920"/>
    </source>
</evidence>
<comment type="similarity">
    <text evidence="2">Belongs to the MTUS1 family.</text>
</comment>
<dbReference type="Ensembl" id="ENSPNAT00000070074.1">
    <property type="protein sequence ID" value="ENSPNAP00000072774.1"/>
    <property type="gene ID" value="ENSPNAG00000032493.1"/>
</dbReference>
<dbReference type="PANTHER" id="PTHR24200:SF7">
    <property type="entry name" value="MICROTUBULE-ASSOCIATED TUMOR SUPPRESSOR 1"/>
    <property type="match status" value="1"/>
</dbReference>
<dbReference type="GeneTree" id="ENSGT00950000183026"/>
<proteinExistence type="inferred from homology"/>
<protein>
    <submittedName>
        <fullName evidence="7">Microtubule associated tumor suppressor 1b</fullName>
    </submittedName>
</protein>